<dbReference type="InterPro" id="IPR024490">
    <property type="entry name" value="DUF2759"/>
</dbReference>
<feature type="transmembrane region" description="Helical" evidence="1">
    <location>
        <begin position="43"/>
        <end position="64"/>
    </location>
</feature>
<dbReference type="Proteomes" id="UP000304148">
    <property type="component" value="Chromosome"/>
</dbReference>
<dbReference type="AlphaFoldDB" id="A0A383RHJ1"/>
<name>A0A383RHJ1_PAEAL</name>
<dbReference type="EMBL" id="JAMDLY010000006">
    <property type="protein sequence ID" value="MCY9528612.1"/>
    <property type="molecule type" value="Genomic_DNA"/>
</dbReference>
<feature type="transmembrane region" description="Helical" evidence="1">
    <location>
        <begin position="19"/>
        <end position="36"/>
    </location>
</feature>
<evidence type="ECO:0000256" key="1">
    <source>
        <dbReference type="SAM" id="Phobius"/>
    </source>
</evidence>
<protein>
    <submittedName>
        <fullName evidence="2">DUF2759 family protein</fullName>
    </submittedName>
</protein>
<dbReference type="RefSeq" id="WP_021257086.1">
    <property type="nucleotide sequence ID" value="NZ_JAMDLY010000006.1"/>
</dbReference>
<dbReference type="Proteomes" id="UP001527090">
    <property type="component" value="Unassembled WGS sequence"/>
</dbReference>
<keyword evidence="1" id="KW-0812">Transmembrane</keyword>
<reference evidence="4" key="1">
    <citation type="submission" date="2018-08" db="EMBL/GenBank/DDBJ databases">
        <authorList>
            <person name="Chevrot R."/>
        </authorList>
    </citation>
    <scope>NUCLEOTIDE SEQUENCE [LARGE SCALE GENOMIC DNA]</scope>
</reference>
<evidence type="ECO:0000313" key="3">
    <source>
        <dbReference type="EMBL" id="SYX86468.1"/>
    </source>
</evidence>
<evidence type="ECO:0000313" key="4">
    <source>
        <dbReference type="Proteomes" id="UP000304148"/>
    </source>
</evidence>
<reference evidence="2 5" key="3">
    <citation type="submission" date="2022-05" db="EMBL/GenBank/DDBJ databases">
        <title>Genome Sequencing of Bee-Associated Microbes.</title>
        <authorList>
            <person name="Dunlap C."/>
        </authorList>
    </citation>
    <scope>NUCLEOTIDE SEQUENCE [LARGE SCALE GENOMIC DNA]</scope>
    <source>
        <strain evidence="2 5">NRRL NRS-750</strain>
    </source>
</reference>
<accession>A0A383RHJ1</accession>
<organism evidence="3 4">
    <name type="scientific">Paenibacillus alvei</name>
    <name type="common">Bacillus alvei</name>
    <dbReference type="NCBI Taxonomy" id="44250"/>
    <lineage>
        <taxon>Bacteria</taxon>
        <taxon>Bacillati</taxon>
        <taxon>Bacillota</taxon>
        <taxon>Bacilli</taxon>
        <taxon>Bacillales</taxon>
        <taxon>Paenibacillaceae</taxon>
        <taxon>Paenibacillus</taxon>
    </lineage>
</organism>
<proteinExistence type="predicted"/>
<keyword evidence="1" id="KW-1133">Transmembrane helix</keyword>
<reference evidence="3" key="2">
    <citation type="submission" date="2018-08" db="EMBL/GenBank/DDBJ databases">
        <authorList>
            <person name="Ferrada E.E."/>
            <person name="Latorre B.A."/>
        </authorList>
    </citation>
    <scope>NUCLEOTIDE SEQUENCE</scope>
    <source>
        <strain evidence="3">Paenibacillus B-LR1</strain>
    </source>
</reference>
<keyword evidence="1" id="KW-0472">Membrane</keyword>
<sequence>MFLAEAAQQSESTYQHFDLFMIAFTLLLIWAVLRQVKQRPRNLFALGFAVVSLLVFLYADWVMVQGW</sequence>
<gene>
    <name evidence="2" type="ORF">M5X04_04575</name>
    <name evidence="3" type="ORF">PBLR_14894</name>
</gene>
<evidence type="ECO:0000313" key="2">
    <source>
        <dbReference type="EMBL" id="MCY9528612.1"/>
    </source>
</evidence>
<evidence type="ECO:0000313" key="5">
    <source>
        <dbReference type="Proteomes" id="UP001527090"/>
    </source>
</evidence>
<keyword evidence="5" id="KW-1185">Reference proteome</keyword>
<dbReference type="Pfam" id="PF10958">
    <property type="entry name" value="DUF2759"/>
    <property type="match status" value="1"/>
</dbReference>
<dbReference type="EMBL" id="LS992241">
    <property type="protein sequence ID" value="SYX86468.1"/>
    <property type="molecule type" value="Genomic_DNA"/>
</dbReference>